<reference evidence="1 2" key="1">
    <citation type="submission" date="2014-06" db="EMBL/GenBank/DDBJ databases">
        <title>The genome of the endonuclear symbiont Nucleicultrix amoebiphila.</title>
        <authorList>
            <person name="Schulz F."/>
            <person name="Horn M."/>
        </authorList>
    </citation>
    <scope>NUCLEOTIDE SEQUENCE [LARGE SCALE GENOMIC DNA]</scope>
    <source>
        <strain evidence="1 2">FS5</strain>
    </source>
</reference>
<dbReference type="OrthoDB" id="5651641at2"/>
<dbReference type="Proteomes" id="UP000237351">
    <property type="component" value="Chromosome"/>
</dbReference>
<dbReference type="EMBL" id="CP008743">
    <property type="protein sequence ID" value="ARN85207.1"/>
    <property type="molecule type" value="Genomic_DNA"/>
</dbReference>
<sequence length="400" mass="45262">MLKKIYFFFILILIFTGRENVFGKELAIYTLTNKERKGDMNQVMGIKEALINKWRDSINNIDKDFDIKNTEALVEALSQPTNANIQRVLLTVGEEGIQVLQDVEEIKDLITCHTSHMLTDKSLELIDHCDYIILPKHTVNKEFEQKISGTRSKLITTIGVPHNRTKEAAESAYQEFMPDLPKAKSYIAILLGGDAPDEKSKQRLFTANFAQELAHYIVKEAHRRQAHVFILNGPRTGSRYPLEPHNIIPTAHKDGKPDYVTQTFVTTLKDKVKAGITLYDFQQNTPGQMDRVLGIIKLAGNKNVFFVPGDSTSSVSETIDVVGPMKVIAYWNTAMNTTHQAHVDSEYNAGRLAYLNEFFIMNPIIKNDNSQSSSAAEQVANTLIKDWAPFLNKQKFLENE</sequence>
<dbReference type="InterPro" id="IPR009367">
    <property type="entry name" value="Elm1-like"/>
</dbReference>
<dbReference type="KEGG" id="naf:GQ61_07830"/>
<evidence type="ECO:0000313" key="2">
    <source>
        <dbReference type="Proteomes" id="UP000237351"/>
    </source>
</evidence>
<evidence type="ECO:0000313" key="1">
    <source>
        <dbReference type="EMBL" id="ARN85207.1"/>
    </source>
</evidence>
<gene>
    <name evidence="1" type="ORF">GQ61_07830</name>
</gene>
<dbReference type="AlphaFoldDB" id="A0A1W6N5S1"/>
<accession>A0A1W6N5S1</accession>
<dbReference type="Pfam" id="PF06258">
    <property type="entry name" value="Mito_fiss_Elm1"/>
    <property type="match status" value="1"/>
</dbReference>
<keyword evidence="2" id="KW-1185">Reference proteome</keyword>
<proteinExistence type="predicted"/>
<name>A0A1W6N5S1_9PROT</name>
<dbReference type="RefSeq" id="WP_085784753.1">
    <property type="nucleotide sequence ID" value="NZ_CP008743.1"/>
</dbReference>
<organism evidence="1 2">
    <name type="scientific">Candidatus Nucleicultrix amoebiphila FS5</name>
    <dbReference type="NCBI Taxonomy" id="1414854"/>
    <lineage>
        <taxon>Bacteria</taxon>
        <taxon>Pseudomonadati</taxon>
        <taxon>Pseudomonadota</taxon>
        <taxon>Alphaproteobacteria</taxon>
        <taxon>Holosporales</taxon>
        <taxon>Candidatus Nucleicultricaceae</taxon>
        <taxon>Candidatus Nucleicultrix</taxon>
    </lineage>
</organism>
<dbReference type="STRING" id="1414854.GQ61_07830"/>
<protein>
    <submittedName>
        <fullName evidence="1">Uncharacterized protein</fullName>
    </submittedName>
</protein>